<dbReference type="Pfam" id="PF00076">
    <property type="entry name" value="RRM_1"/>
    <property type="match status" value="1"/>
</dbReference>
<dbReference type="SMART" id="SM00360">
    <property type="entry name" value="RRM"/>
    <property type="match status" value="1"/>
</dbReference>
<reference evidence="8" key="1">
    <citation type="submission" date="2017-02" db="UniProtKB">
        <authorList>
            <consortium name="WormBaseParasite"/>
        </authorList>
    </citation>
    <scope>IDENTIFICATION</scope>
</reference>
<dbReference type="WBParaSite" id="NBR_0001208901-mRNA-1">
    <property type="protein sequence ID" value="NBR_0001208901-mRNA-1"/>
    <property type="gene ID" value="NBR_0001208901"/>
</dbReference>
<evidence type="ECO:0000256" key="4">
    <source>
        <dbReference type="PROSITE-ProRule" id="PRU00176"/>
    </source>
</evidence>
<accession>A0A0N4Y7F6</accession>
<keyword evidence="2 4" id="KW-0694">RNA-binding</keyword>
<evidence type="ECO:0000256" key="2">
    <source>
        <dbReference type="ARBA" id="ARBA00022884"/>
    </source>
</evidence>
<dbReference type="EMBL" id="UYSL01020673">
    <property type="protein sequence ID" value="VDL75679.1"/>
    <property type="molecule type" value="Genomic_DNA"/>
</dbReference>
<sequence>MSQARADWLRGRGRVLSVEGASRTASDDLRALDNMARVYLGRLPFRARESDIERFFQGYGRITDIAMKRGFAFIEFESKRDAEDAVDELNGRSILGDRCAFAVCGWDLRKLQRVVLMAVTCIGTAHVRALEIASDAVAADHVVAIVVVAGAQGKLAVVLAAAVDLRGGDDPVDDVTPAAQEAAVGRLRRSVGREGAAVLLNAISVHQRALPKRPRAEVRRLRKQEARVDRCHLLMTSEVLSRTASEILLSVLPQKKEELRAALLGIAVIVRHPPVTISLEASALQRTRMDEGSRQKIMGIDHREDRTLAVLEEVNLTAVAA</sequence>
<gene>
    <name evidence="6" type="ORF">NBR_LOCUS12090</name>
</gene>
<reference evidence="6 7" key="2">
    <citation type="submission" date="2018-11" db="EMBL/GenBank/DDBJ databases">
        <authorList>
            <consortium name="Pathogen Informatics"/>
        </authorList>
    </citation>
    <scope>NUCLEOTIDE SEQUENCE [LARGE SCALE GENOMIC DNA]</scope>
</reference>
<evidence type="ECO:0000259" key="5">
    <source>
        <dbReference type="PROSITE" id="PS50102"/>
    </source>
</evidence>
<comment type="subcellular location">
    <subcellularLocation>
        <location evidence="1">Nucleus</location>
    </subcellularLocation>
</comment>
<dbReference type="AlphaFoldDB" id="A0A0N4Y7F6"/>
<dbReference type="STRING" id="27835.A0A0N4Y7F6"/>
<protein>
    <submittedName>
        <fullName evidence="8">Probable splicing factor, arginine/serine-rich 5 (inferred by orthology to a C. elegans protein)</fullName>
    </submittedName>
</protein>
<dbReference type="Proteomes" id="UP000271162">
    <property type="component" value="Unassembled WGS sequence"/>
</dbReference>
<dbReference type="PANTHER" id="PTHR48038">
    <property type="entry name" value="RIBONUCLEOPROTEIN RB97D"/>
    <property type="match status" value="1"/>
</dbReference>
<proteinExistence type="predicted"/>
<dbReference type="PANTHER" id="PTHR48038:SF3">
    <property type="entry name" value="SPLICING FACTOR, ARGININE_SERINE-RICH 1-RELATED"/>
    <property type="match status" value="1"/>
</dbReference>
<dbReference type="InterPro" id="IPR000504">
    <property type="entry name" value="RRM_dom"/>
</dbReference>
<keyword evidence="7" id="KW-1185">Reference proteome</keyword>
<evidence type="ECO:0000313" key="6">
    <source>
        <dbReference type="EMBL" id="VDL75679.1"/>
    </source>
</evidence>
<keyword evidence="3" id="KW-0539">Nucleus</keyword>
<dbReference type="InterPro" id="IPR035979">
    <property type="entry name" value="RBD_domain_sf"/>
</dbReference>
<evidence type="ECO:0000313" key="8">
    <source>
        <dbReference type="WBParaSite" id="NBR_0001208901-mRNA-1"/>
    </source>
</evidence>
<feature type="domain" description="RRM" evidence="5">
    <location>
        <begin position="36"/>
        <end position="98"/>
    </location>
</feature>
<dbReference type="GO" id="GO:0003723">
    <property type="term" value="F:RNA binding"/>
    <property type="evidence" value="ECO:0007669"/>
    <property type="project" value="UniProtKB-UniRule"/>
</dbReference>
<evidence type="ECO:0000256" key="1">
    <source>
        <dbReference type="ARBA" id="ARBA00004123"/>
    </source>
</evidence>
<dbReference type="InterPro" id="IPR012677">
    <property type="entry name" value="Nucleotide-bd_a/b_plait_sf"/>
</dbReference>
<evidence type="ECO:0000313" key="7">
    <source>
        <dbReference type="Proteomes" id="UP000271162"/>
    </source>
</evidence>
<organism evidence="8">
    <name type="scientific">Nippostrongylus brasiliensis</name>
    <name type="common">Rat hookworm</name>
    <dbReference type="NCBI Taxonomy" id="27835"/>
    <lineage>
        <taxon>Eukaryota</taxon>
        <taxon>Metazoa</taxon>
        <taxon>Ecdysozoa</taxon>
        <taxon>Nematoda</taxon>
        <taxon>Chromadorea</taxon>
        <taxon>Rhabditida</taxon>
        <taxon>Rhabditina</taxon>
        <taxon>Rhabditomorpha</taxon>
        <taxon>Strongyloidea</taxon>
        <taxon>Heligmosomidae</taxon>
        <taxon>Nippostrongylus</taxon>
    </lineage>
</organism>
<dbReference type="Gene3D" id="3.30.70.330">
    <property type="match status" value="1"/>
</dbReference>
<dbReference type="SUPFAM" id="SSF54928">
    <property type="entry name" value="RNA-binding domain, RBD"/>
    <property type="match status" value="1"/>
</dbReference>
<name>A0A0N4Y7F6_NIPBR</name>
<dbReference type="PROSITE" id="PS50102">
    <property type="entry name" value="RRM"/>
    <property type="match status" value="1"/>
</dbReference>
<dbReference type="GO" id="GO:0005634">
    <property type="term" value="C:nucleus"/>
    <property type="evidence" value="ECO:0007669"/>
    <property type="project" value="UniProtKB-SubCell"/>
</dbReference>
<evidence type="ECO:0000256" key="3">
    <source>
        <dbReference type="ARBA" id="ARBA00023242"/>
    </source>
</evidence>